<reference evidence="1 2" key="1">
    <citation type="journal article" date="2015" name="Nature">
        <title>rRNA introns, odd ribosomes, and small enigmatic genomes across a large radiation of phyla.</title>
        <authorList>
            <person name="Brown C.T."/>
            <person name="Hug L.A."/>
            <person name="Thomas B.C."/>
            <person name="Sharon I."/>
            <person name="Castelle C.J."/>
            <person name="Singh A."/>
            <person name="Wilkins M.J."/>
            <person name="Williams K.H."/>
            <person name="Banfield J.F."/>
        </authorList>
    </citation>
    <scope>NUCLEOTIDE SEQUENCE [LARGE SCALE GENOMIC DNA]</scope>
</reference>
<dbReference type="InterPro" id="IPR035069">
    <property type="entry name" value="TTHA1013/TTHA0281-like"/>
</dbReference>
<name>A0A0G1NKC3_9BACT</name>
<organism evidence="1 2">
    <name type="scientific">Candidatus Nomurabacteria bacterium GW2011_GWA1_46_11</name>
    <dbReference type="NCBI Taxonomy" id="1618732"/>
    <lineage>
        <taxon>Bacteria</taxon>
        <taxon>Candidatus Nomuraibacteriota</taxon>
    </lineage>
</organism>
<comment type="caution">
    <text evidence="1">The sequence shown here is derived from an EMBL/GenBank/DDBJ whole genome shotgun (WGS) entry which is preliminary data.</text>
</comment>
<sequence>MTCMSKEFEYKIEYEADKKTGDITATIPELNHISSFGSSFAEAESNVREAALGYLEVLRKENKEVPQSAFHTEGTYLKILVPSNS</sequence>
<proteinExistence type="predicted"/>
<dbReference type="Proteomes" id="UP000034107">
    <property type="component" value="Unassembled WGS sequence"/>
</dbReference>
<evidence type="ECO:0000313" key="1">
    <source>
        <dbReference type="EMBL" id="KKU21054.1"/>
    </source>
</evidence>
<protein>
    <recommendedName>
        <fullName evidence="3">HicB-like antitoxin of toxin-antitoxin system domain-containing protein</fullName>
    </recommendedName>
</protein>
<dbReference type="AlphaFoldDB" id="A0A0G1NKC3"/>
<dbReference type="EMBL" id="LCLS01000022">
    <property type="protein sequence ID" value="KKU21054.1"/>
    <property type="molecule type" value="Genomic_DNA"/>
</dbReference>
<accession>A0A0G1NKC3</accession>
<dbReference type="Gene3D" id="3.30.160.250">
    <property type="match status" value="1"/>
</dbReference>
<evidence type="ECO:0000313" key="2">
    <source>
        <dbReference type="Proteomes" id="UP000034107"/>
    </source>
</evidence>
<gene>
    <name evidence="1" type="ORF">UX31_C0022G0011</name>
</gene>
<evidence type="ECO:0008006" key="3">
    <source>
        <dbReference type="Google" id="ProtNLM"/>
    </source>
</evidence>
<dbReference type="SUPFAM" id="SSF143100">
    <property type="entry name" value="TTHA1013/TTHA0281-like"/>
    <property type="match status" value="1"/>
</dbReference>